<feature type="compositionally biased region" description="Polar residues" evidence="1">
    <location>
        <begin position="709"/>
        <end position="720"/>
    </location>
</feature>
<evidence type="ECO:0000313" key="4">
    <source>
        <dbReference type="Proteomes" id="UP001211907"/>
    </source>
</evidence>
<feature type="region of interest" description="Disordered" evidence="1">
    <location>
        <begin position="160"/>
        <end position="180"/>
    </location>
</feature>
<feature type="compositionally biased region" description="Low complexity" evidence="1">
    <location>
        <begin position="164"/>
        <end position="180"/>
    </location>
</feature>
<feature type="region of interest" description="Disordered" evidence="1">
    <location>
        <begin position="1134"/>
        <end position="1170"/>
    </location>
</feature>
<protein>
    <recommendedName>
        <fullName evidence="2">Cryptic loci regulator 2 N-terminal domain-containing protein</fullName>
    </recommendedName>
</protein>
<name>A0AAD5XFI0_9FUNG</name>
<feature type="compositionally biased region" description="Polar residues" evidence="1">
    <location>
        <begin position="567"/>
        <end position="577"/>
    </location>
</feature>
<feature type="region of interest" description="Disordered" evidence="1">
    <location>
        <begin position="874"/>
        <end position="932"/>
    </location>
</feature>
<reference evidence="3" key="1">
    <citation type="submission" date="2020-05" db="EMBL/GenBank/DDBJ databases">
        <title>Phylogenomic resolution of chytrid fungi.</title>
        <authorList>
            <person name="Stajich J.E."/>
            <person name="Amses K."/>
            <person name="Simmons R."/>
            <person name="Seto K."/>
            <person name="Myers J."/>
            <person name="Bonds A."/>
            <person name="Quandt C.A."/>
            <person name="Barry K."/>
            <person name="Liu P."/>
            <person name="Grigoriev I."/>
            <person name="Longcore J.E."/>
            <person name="James T.Y."/>
        </authorList>
    </citation>
    <scope>NUCLEOTIDE SEQUENCE</scope>
    <source>
        <strain evidence="3">JEL0513</strain>
    </source>
</reference>
<feature type="region of interest" description="Disordered" evidence="1">
    <location>
        <begin position="473"/>
        <end position="502"/>
    </location>
</feature>
<dbReference type="GO" id="GO:0033553">
    <property type="term" value="C:rDNA heterochromatin"/>
    <property type="evidence" value="ECO:0007669"/>
    <property type="project" value="TreeGrafter"/>
</dbReference>
<feature type="compositionally biased region" description="Pro residues" evidence="1">
    <location>
        <begin position="484"/>
        <end position="493"/>
    </location>
</feature>
<feature type="compositionally biased region" description="Polar residues" evidence="1">
    <location>
        <begin position="881"/>
        <end position="891"/>
    </location>
</feature>
<feature type="domain" description="Cryptic loci regulator 2 N-terminal" evidence="2">
    <location>
        <begin position="72"/>
        <end position="133"/>
    </location>
</feature>
<evidence type="ECO:0000313" key="3">
    <source>
        <dbReference type="EMBL" id="KAJ3112452.1"/>
    </source>
</evidence>
<dbReference type="GO" id="GO:0030466">
    <property type="term" value="P:silent mating-type cassette heterochromatin formation"/>
    <property type="evidence" value="ECO:0007669"/>
    <property type="project" value="TreeGrafter"/>
</dbReference>
<feature type="region of interest" description="Disordered" evidence="1">
    <location>
        <begin position="968"/>
        <end position="1004"/>
    </location>
</feature>
<feature type="compositionally biased region" description="Low complexity" evidence="1">
    <location>
        <begin position="989"/>
        <end position="999"/>
    </location>
</feature>
<dbReference type="InterPro" id="IPR031915">
    <property type="entry name" value="Clr2_N"/>
</dbReference>
<feature type="region of interest" description="Disordered" evidence="1">
    <location>
        <begin position="709"/>
        <end position="764"/>
    </location>
</feature>
<dbReference type="InterPro" id="IPR038986">
    <property type="entry name" value="Clr2"/>
</dbReference>
<accession>A0AAD5XFI0</accession>
<feature type="compositionally biased region" description="Polar residues" evidence="1">
    <location>
        <begin position="1137"/>
        <end position="1155"/>
    </location>
</feature>
<organism evidence="3 4">
    <name type="scientific">Physocladia obscura</name>
    <dbReference type="NCBI Taxonomy" id="109957"/>
    <lineage>
        <taxon>Eukaryota</taxon>
        <taxon>Fungi</taxon>
        <taxon>Fungi incertae sedis</taxon>
        <taxon>Chytridiomycota</taxon>
        <taxon>Chytridiomycota incertae sedis</taxon>
        <taxon>Chytridiomycetes</taxon>
        <taxon>Chytridiales</taxon>
        <taxon>Chytriomycetaceae</taxon>
        <taxon>Physocladia</taxon>
    </lineage>
</organism>
<feature type="compositionally biased region" description="Polar residues" evidence="1">
    <location>
        <begin position="902"/>
        <end position="932"/>
    </location>
</feature>
<dbReference type="PANTHER" id="PTHR38046:SF1">
    <property type="entry name" value="CRYPTIC LOCI REGULATOR 2"/>
    <property type="match status" value="1"/>
</dbReference>
<sequence>MTMILINPPKSDSQDPRLIPAENHSTFIAADAAPWLAHIASNIIGIYQKDPNLLATKYLPPDALFSAVSVSLAAFPDNYKLFQCRPPVSGVDTILYGHPSKYKFRSPSDFLPHFIWLVKRTVNPNINCECKGCVRSISPTQINIPTATRSASLSVEIIEPNSTGGESSANNAESEASGASTIQAAPAKIGLSRIEVKNQMRAAYLEKQKRQKELAARRSANSRPIQIDIDTPEGLTGSVINSITSGNPIEISNAPVISAVINTAPNINPETISAGSNAAKNAAKIAPVNIPPIPSTLNFPFRSISPPSLPNNTTLAATSIPITSTVKINLPSASTITQKSSTPAINIPSIKRENTPPTVANISIKAYPSASTTIATPSSIEIKKTKSPEISKLSASPTYSTGSDLVIWISDCDDDDSIDVPGKPVVKSEIIEIESDSDEDIPLAILRKDSSKGSGAVSQILNKPSAYSVPTAVTRKRKQVSLSPSPPPPPPPRKITTRGELPTTKAKKILSQFQIASRSVSVESQLSQQFLSTFIKPETRPSDSAIKKRKSNMQISLNPKEYKIPKTENNPSPTNSEKTLAEKYVSNIVRTPIMPTESIYISRYSKSLSANQTPTITHNSATTSRASESVSKKIAEFAQAETVATYPAHGASDSNLTSPDSVSEKQPILKSFPATATLSRKQLSLLNEKPPTAALKTLGIGAVSLPTRSNLPQRVQSHPQISEKPADSFDSNTSPLPPTKKNLPQRIQSQPIPSSSLLPSNNVGSNSEKLLTAARPNPLALNEDETAAVLSIFEKMKASYKASEKLLEFFREDSENATLITTLSKIRRYIQKQYKAPPGVALHDLLQANNIYDTLEKLFGTGAKMLEYELQSKAGEKTESPLYSTTSSQPVEKTRPEPFILPSNSLRIDTLSSQASGSKTYSPTSQSASGFQLLTPEVTQSLTTTATESSESPQPSVSKAPSRIALLQENLSDVPKKDVPLETDEKRPSASPTPLLPSLEQNPLKSPEVTKIDKDVTPQKIQFAVETTSKLALPITPAANLGPQNVGLSTRDSAELIFGLRQSDTGVKAVIHDFGTGVDAIFGNNANDFMLNFAAEGTGVVFGSNSSDINLGGTGVSQFTGVSDYTGVSSKDFETTGVENKSSSAGLASNKLTHQSTASAPRAPSPTPISAAPVIIPTDQDFEALMNIFKAQKGDSKKPPPAVTPFKSAAKATTSTAIAQSFDVNEAVWVPAMIIPFSKDLRMTVRYIGDELSDIEDAVAPAFTEKKINLDQLSDGVVFWPGIVHKVKVDPYSLPLTPLTDNERIWTTPLIIDDLQYEGVAISLPADESYFKGYGPPKPRDEYIVLVDLIGFEGFPVLIESRMLVKFDAVTVSEDFILRKRDGEKLKDKKVWDEKIQFGMGNDSKSSYVFEKFIEALNVV</sequence>
<dbReference type="Proteomes" id="UP001211907">
    <property type="component" value="Unassembled WGS sequence"/>
</dbReference>
<feature type="compositionally biased region" description="Low complexity" evidence="1">
    <location>
        <begin position="744"/>
        <end position="764"/>
    </location>
</feature>
<dbReference type="GO" id="GO:0070824">
    <property type="term" value="C:SHREC complex"/>
    <property type="evidence" value="ECO:0007669"/>
    <property type="project" value="InterPro"/>
</dbReference>
<dbReference type="GO" id="GO:0031934">
    <property type="term" value="C:mating-type region heterochromatin"/>
    <property type="evidence" value="ECO:0007669"/>
    <property type="project" value="TreeGrafter"/>
</dbReference>
<feature type="region of interest" description="Disordered" evidence="1">
    <location>
        <begin position="649"/>
        <end position="668"/>
    </location>
</feature>
<proteinExistence type="predicted"/>
<feature type="compositionally biased region" description="Polar residues" evidence="1">
    <location>
        <begin position="652"/>
        <end position="661"/>
    </location>
</feature>
<gene>
    <name evidence="3" type="ORF">HK100_002336</name>
</gene>
<dbReference type="EMBL" id="JADGJH010001540">
    <property type="protein sequence ID" value="KAJ3112452.1"/>
    <property type="molecule type" value="Genomic_DNA"/>
</dbReference>
<feature type="region of interest" description="Disordered" evidence="1">
    <location>
        <begin position="540"/>
        <end position="577"/>
    </location>
</feature>
<evidence type="ECO:0000259" key="2">
    <source>
        <dbReference type="Pfam" id="PF16761"/>
    </source>
</evidence>
<keyword evidence="4" id="KW-1185">Reference proteome</keyword>
<dbReference type="PANTHER" id="PTHR38046">
    <property type="entry name" value="CRYPTIC LOCI REGULATOR 2"/>
    <property type="match status" value="1"/>
</dbReference>
<feature type="compositionally biased region" description="Basic and acidic residues" evidence="1">
    <location>
        <begin position="974"/>
        <end position="988"/>
    </location>
</feature>
<comment type="caution">
    <text evidence="3">The sequence shown here is derived from an EMBL/GenBank/DDBJ whole genome shotgun (WGS) entry which is preliminary data.</text>
</comment>
<evidence type="ECO:0000256" key="1">
    <source>
        <dbReference type="SAM" id="MobiDB-lite"/>
    </source>
</evidence>
<feature type="compositionally biased region" description="Low complexity" evidence="1">
    <location>
        <begin position="1156"/>
        <end position="1170"/>
    </location>
</feature>
<dbReference type="Pfam" id="PF16761">
    <property type="entry name" value="Clr2_transil"/>
    <property type="match status" value="1"/>
</dbReference>